<evidence type="ECO:0000313" key="1">
    <source>
        <dbReference type="EMBL" id="CAD7396428.1"/>
    </source>
</evidence>
<sequence>MKNVGLSEAIIKFTGTVSYYPFGLDTLSTNYANGLGIWKVELEEVNPHLRGGRVKNHFGKTTPSSPDRDLNLDLTVLSGQAQHDKRTVNVPSISKTKDGLEYMEYQGDDVQDNVFRAVLRQAYHMFRLFKGTFNHILDRRAGDVMYLRQKLDHFYSRVNRRGCRVYWVRGCLYGVFSSPSKGRGILSEDVRKIPSQLIPVGQCERGAVRGLNGD</sequence>
<proteinExistence type="predicted"/>
<name>A0A7R9GUB5_TIMCR</name>
<dbReference type="AlphaFoldDB" id="A0A7R9GUB5"/>
<dbReference type="EMBL" id="OC317360">
    <property type="protein sequence ID" value="CAD7396428.1"/>
    <property type="molecule type" value="Genomic_DNA"/>
</dbReference>
<reference evidence="1" key="1">
    <citation type="submission" date="2020-11" db="EMBL/GenBank/DDBJ databases">
        <authorList>
            <person name="Tran Van P."/>
        </authorList>
    </citation>
    <scope>NUCLEOTIDE SEQUENCE</scope>
</reference>
<accession>A0A7R9GUB5</accession>
<gene>
    <name evidence="1" type="ORF">TCEB3V08_LOCUS3602</name>
</gene>
<organism evidence="1">
    <name type="scientific">Timema cristinae</name>
    <name type="common">Walking stick</name>
    <dbReference type="NCBI Taxonomy" id="61476"/>
    <lineage>
        <taxon>Eukaryota</taxon>
        <taxon>Metazoa</taxon>
        <taxon>Ecdysozoa</taxon>
        <taxon>Arthropoda</taxon>
        <taxon>Hexapoda</taxon>
        <taxon>Insecta</taxon>
        <taxon>Pterygota</taxon>
        <taxon>Neoptera</taxon>
        <taxon>Polyneoptera</taxon>
        <taxon>Phasmatodea</taxon>
        <taxon>Timematodea</taxon>
        <taxon>Timematoidea</taxon>
        <taxon>Timematidae</taxon>
        <taxon>Timema</taxon>
    </lineage>
</organism>
<protein>
    <submittedName>
        <fullName evidence="1">Uncharacterized protein</fullName>
    </submittedName>
</protein>